<keyword evidence="2" id="KW-1133">Transmembrane helix</keyword>
<dbReference type="AlphaFoldDB" id="A0A4Z2IU77"/>
<dbReference type="Proteomes" id="UP000314294">
    <property type="component" value="Unassembled WGS sequence"/>
</dbReference>
<proteinExistence type="predicted"/>
<keyword evidence="4" id="KW-1185">Reference proteome</keyword>
<evidence type="ECO:0000256" key="2">
    <source>
        <dbReference type="SAM" id="Phobius"/>
    </source>
</evidence>
<dbReference type="OrthoDB" id="10681682at2759"/>
<protein>
    <submittedName>
        <fullName evidence="3">Uncharacterized protein</fullName>
    </submittedName>
</protein>
<sequence length="148" mass="15641">MLNSTLVRSLSCMAFHSSRVISLGPSFLTSSTSFSLESQRQQRKVNLKLPRPEVSFPTGVKAFTSAHAPPSSTTPTSSATTPSGGPVSRRPENSPPPSGLSSAGFSKRRSRGGLRSPITLSALPALPALILVTRLALLIWSPSHSPYT</sequence>
<feature type="region of interest" description="Disordered" evidence="1">
    <location>
        <begin position="38"/>
        <end position="111"/>
    </location>
</feature>
<name>A0A4Z2IU77_9TELE</name>
<feature type="transmembrane region" description="Helical" evidence="2">
    <location>
        <begin position="118"/>
        <end position="140"/>
    </location>
</feature>
<evidence type="ECO:0000313" key="4">
    <source>
        <dbReference type="Proteomes" id="UP000314294"/>
    </source>
</evidence>
<reference evidence="3 4" key="1">
    <citation type="submission" date="2019-03" db="EMBL/GenBank/DDBJ databases">
        <title>First draft genome of Liparis tanakae, snailfish: a comprehensive survey of snailfish specific genes.</title>
        <authorList>
            <person name="Kim W."/>
            <person name="Song I."/>
            <person name="Jeong J.-H."/>
            <person name="Kim D."/>
            <person name="Kim S."/>
            <person name="Ryu S."/>
            <person name="Song J.Y."/>
            <person name="Lee S.K."/>
        </authorList>
    </citation>
    <scope>NUCLEOTIDE SEQUENCE [LARGE SCALE GENOMIC DNA]</scope>
    <source>
        <tissue evidence="3">Muscle</tissue>
    </source>
</reference>
<evidence type="ECO:0000256" key="1">
    <source>
        <dbReference type="SAM" id="MobiDB-lite"/>
    </source>
</evidence>
<dbReference type="EMBL" id="SRLO01000046">
    <property type="protein sequence ID" value="TNN81540.1"/>
    <property type="molecule type" value="Genomic_DNA"/>
</dbReference>
<gene>
    <name evidence="3" type="ORF">EYF80_008312</name>
</gene>
<organism evidence="3 4">
    <name type="scientific">Liparis tanakae</name>
    <name type="common">Tanaka's snailfish</name>
    <dbReference type="NCBI Taxonomy" id="230148"/>
    <lineage>
        <taxon>Eukaryota</taxon>
        <taxon>Metazoa</taxon>
        <taxon>Chordata</taxon>
        <taxon>Craniata</taxon>
        <taxon>Vertebrata</taxon>
        <taxon>Euteleostomi</taxon>
        <taxon>Actinopterygii</taxon>
        <taxon>Neopterygii</taxon>
        <taxon>Teleostei</taxon>
        <taxon>Neoteleostei</taxon>
        <taxon>Acanthomorphata</taxon>
        <taxon>Eupercaria</taxon>
        <taxon>Perciformes</taxon>
        <taxon>Cottioidei</taxon>
        <taxon>Cottales</taxon>
        <taxon>Liparidae</taxon>
        <taxon>Liparis</taxon>
    </lineage>
</organism>
<accession>A0A4Z2IU77</accession>
<keyword evidence="2" id="KW-0472">Membrane</keyword>
<keyword evidence="2" id="KW-0812">Transmembrane</keyword>
<evidence type="ECO:0000313" key="3">
    <source>
        <dbReference type="EMBL" id="TNN81540.1"/>
    </source>
</evidence>
<comment type="caution">
    <text evidence="3">The sequence shown here is derived from an EMBL/GenBank/DDBJ whole genome shotgun (WGS) entry which is preliminary data.</text>
</comment>
<feature type="compositionally biased region" description="Low complexity" evidence="1">
    <location>
        <begin position="64"/>
        <end position="83"/>
    </location>
</feature>